<proteinExistence type="predicted"/>
<accession>A0A3G5ADV7</accession>
<name>A0A3G5ADV7_9VIRU</name>
<organism evidence="1">
    <name type="scientific">Satyrvirus sp</name>
    <dbReference type="NCBI Taxonomy" id="2487771"/>
    <lineage>
        <taxon>Viruses</taxon>
        <taxon>Varidnaviria</taxon>
        <taxon>Bamfordvirae</taxon>
        <taxon>Nucleocytoviricota</taxon>
        <taxon>Megaviricetes</taxon>
        <taxon>Imitervirales</taxon>
        <taxon>Mimiviridae</taxon>
        <taxon>Megamimivirinae</taxon>
    </lineage>
</organism>
<sequence>MSDKIIDFLKKQLDEEESNFKQLKLKYDNRIQSIKKQLASEIREKYPMLYVIVKLEGSLSSVPFRKENGYYLPQPQEHDGFFLSENSAREYIKYNKTVPKNQIFLTKQEKYDVKLMSSYEILDGPLLKYKIHKF</sequence>
<dbReference type="EMBL" id="MK072451">
    <property type="protein sequence ID" value="AYV85406.1"/>
    <property type="molecule type" value="Genomic_DNA"/>
</dbReference>
<reference evidence="1" key="1">
    <citation type="submission" date="2018-10" db="EMBL/GenBank/DDBJ databases">
        <title>Hidden diversity of soil giant viruses.</title>
        <authorList>
            <person name="Schulz F."/>
            <person name="Alteio L."/>
            <person name="Goudeau D."/>
            <person name="Ryan E.M."/>
            <person name="Malmstrom R.R."/>
            <person name="Blanchard J."/>
            <person name="Woyke T."/>
        </authorList>
    </citation>
    <scope>NUCLEOTIDE SEQUENCE</scope>
    <source>
        <strain evidence="1">SAV1</strain>
    </source>
</reference>
<protein>
    <submittedName>
        <fullName evidence="1">Uncharacterized protein</fullName>
    </submittedName>
</protein>
<evidence type="ECO:0000313" key="1">
    <source>
        <dbReference type="EMBL" id="AYV85406.1"/>
    </source>
</evidence>
<gene>
    <name evidence="1" type="ORF">Satyrvirus15_3</name>
</gene>